<feature type="coiled-coil region" evidence="1">
    <location>
        <begin position="25"/>
        <end position="52"/>
    </location>
</feature>
<proteinExistence type="predicted"/>
<dbReference type="HOGENOM" id="CLU_792253_0_0_1"/>
<name>W9YLR8_9EURO</name>
<dbReference type="AlphaFoldDB" id="W9YLR8"/>
<organism evidence="3 4">
    <name type="scientific">Capronia coronata CBS 617.96</name>
    <dbReference type="NCBI Taxonomy" id="1182541"/>
    <lineage>
        <taxon>Eukaryota</taxon>
        <taxon>Fungi</taxon>
        <taxon>Dikarya</taxon>
        <taxon>Ascomycota</taxon>
        <taxon>Pezizomycotina</taxon>
        <taxon>Eurotiomycetes</taxon>
        <taxon>Chaetothyriomycetidae</taxon>
        <taxon>Chaetothyriales</taxon>
        <taxon>Herpotrichiellaceae</taxon>
        <taxon>Capronia</taxon>
    </lineage>
</organism>
<gene>
    <name evidence="3" type="ORF">A1O1_01885</name>
</gene>
<feature type="region of interest" description="Disordered" evidence="2">
    <location>
        <begin position="128"/>
        <end position="350"/>
    </location>
</feature>
<dbReference type="RefSeq" id="XP_007720987.1">
    <property type="nucleotide sequence ID" value="XM_007722797.1"/>
</dbReference>
<dbReference type="GeneID" id="19156786"/>
<protein>
    <submittedName>
        <fullName evidence="3">Uncharacterized protein</fullName>
    </submittedName>
</protein>
<dbReference type="Proteomes" id="UP000019484">
    <property type="component" value="Unassembled WGS sequence"/>
</dbReference>
<evidence type="ECO:0000256" key="1">
    <source>
        <dbReference type="SAM" id="Coils"/>
    </source>
</evidence>
<evidence type="ECO:0000256" key="2">
    <source>
        <dbReference type="SAM" id="MobiDB-lite"/>
    </source>
</evidence>
<dbReference type="OrthoDB" id="4158459at2759"/>
<sequence length="350" mass="38547">MDFTIPRFLMDMALSTTPQQAFQQADALLLQAAELKHKATEYQSQLAILNERADILVATACGLQAIAQQDRESIQHLLDSALEMYGSNVDEYASLPRKAERLESLKIRVEDGMATIEQLEAFLQDMMTSTTPTRSERSLAPEPESPPTPLRTAAPAFVTGVKRGRSENEEDEHQATQPVKRLKREHLANEEGYHSTQPSPRGEEHDEGSDSVAPINEAHSSPSTKDSVVSGESETGITITTPRPNSIGTEAALAHIAGDTQEQDSDSACKEATSSEPRSSPPAPAPDCDTLRVSSDDKPVKKTKRHRKHPRQKEHKKTKRVKSSSTKDISGKAEDKKERKRKNKGHEKAS</sequence>
<dbReference type="EMBL" id="AMWN01000002">
    <property type="protein sequence ID" value="EXJ93493.1"/>
    <property type="molecule type" value="Genomic_DNA"/>
</dbReference>
<comment type="caution">
    <text evidence="3">The sequence shown here is derived from an EMBL/GenBank/DDBJ whole genome shotgun (WGS) entry which is preliminary data.</text>
</comment>
<keyword evidence="4" id="KW-1185">Reference proteome</keyword>
<reference evidence="3 4" key="1">
    <citation type="submission" date="2013-03" db="EMBL/GenBank/DDBJ databases">
        <title>The Genome Sequence of Capronia coronata CBS 617.96.</title>
        <authorList>
            <consortium name="The Broad Institute Genomics Platform"/>
            <person name="Cuomo C."/>
            <person name="de Hoog S."/>
            <person name="Gorbushina A."/>
            <person name="Walker B."/>
            <person name="Young S.K."/>
            <person name="Zeng Q."/>
            <person name="Gargeya S."/>
            <person name="Fitzgerald M."/>
            <person name="Haas B."/>
            <person name="Abouelleil A."/>
            <person name="Allen A.W."/>
            <person name="Alvarado L."/>
            <person name="Arachchi H.M."/>
            <person name="Berlin A.M."/>
            <person name="Chapman S.B."/>
            <person name="Gainer-Dewar J."/>
            <person name="Goldberg J."/>
            <person name="Griggs A."/>
            <person name="Gujja S."/>
            <person name="Hansen M."/>
            <person name="Howarth C."/>
            <person name="Imamovic A."/>
            <person name="Ireland A."/>
            <person name="Larimer J."/>
            <person name="McCowan C."/>
            <person name="Murphy C."/>
            <person name="Pearson M."/>
            <person name="Poon T.W."/>
            <person name="Priest M."/>
            <person name="Roberts A."/>
            <person name="Saif S."/>
            <person name="Shea T."/>
            <person name="Sisk P."/>
            <person name="Sykes S."/>
            <person name="Wortman J."/>
            <person name="Nusbaum C."/>
            <person name="Birren B."/>
        </authorList>
    </citation>
    <scope>NUCLEOTIDE SEQUENCE [LARGE SCALE GENOMIC DNA]</scope>
    <source>
        <strain evidence="3 4">CBS 617.96</strain>
    </source>
</reference>
<feature type="compositionally biased region" description="Basic residues" evidence="2">
    <location>
        <begin position="338"/>
        <end position="350"/>
    </location>
</feature>
<feature type="compositionally biased region" description="Polar residues" evidence="2">
    <location>
        <begin position="218"/>
        <end position="248"/>
    </location>
</feature>
<evidence type="ECO:0000313" key="4">
    <source>
        <dbReference type="Proteomes" id="UP000019484"/>
    </source>
</evidence>
<accession>W9YLR8</accession>
<feature type="compositionally biased region" description="Basic residues" evidence="2">
    <location>
        <begin position="301"/>
        <end position="322"/>
    </location>
</feature>
<keyword evidence="1" id="KW-0175">Coiled coil</keyword>
<evidence type="ECO:0000313" key="3">
    <source>
        <dbReference type="EMBL" id="EXJ93493.1"/>
    </source>
</evidence>